<protein>
    <submittedName>
        <fullName evidence="2">Uncharacterized protein</fullName>
    </submittedName>
</protein>
<proteinExistence type="predicted"/>
<evidence type="ECO:0000313" key="3">
    <source>
        <dbReference type="Proteomes" id="UP000799536"/>
    </source>
</evidence>
<dbReference type="AlphaFoldDB" id="A0A9P4MQY4"/>
<feature type="region of interest" description="Disordered" evidence="1">
    <location>
        <begin position="586"/>
        <end position="606"/>
    </location>
</feature>
<keyword evidence="3" id="KW-1185">Reference proteome</keyword>
<comment type="caution">
    <text evidence="2">The sequence shown here is derived from an EMBL/GenBank/DDBJ whole genome shotgun (WGS) entry which is preliminary data.</text>
</comment>
<evidence type="ECO:0000256" key="1">
    <source>
        <dbReference type="SAM" id="MobiDB-lite"/>
    </source>
</evidence>
<reference evidence="2" key="1">
    <citation type="journal article" date="2020" name="Stud. Mycol.">
        <title>101 Dothideomycetes genomes: a test case for predicting lifestyles and emergence of pathogens.</title>
        <authorList>
            <person name="Haridas S."/>
            <person name="Albert R."/>
            <person name="Binder M."/>
            <person name="Bloem J."/>
            <person name="Labutti K."/>
            <person name="Salamov A."/>
            <person name="Andreopoulos B."/>
            <person name="Baker S."/>
            <person name="Barry K."/>
            <person name="Bills G."/>
            <person name="Bluhm B."/>
            <person name="Cannon C."/>
            <person name="Castanera R."/>
            <person name="Culley D."/>
            <person name="Daum C."/>
            <person name="Ezra D."/>
            <person name="Gonzalez J."/>
            <person name="Henrissat B."/>
            <person name="Kuo A."/>
            <person name="Liang C."/>
            <person name="Lipzen A."/>
            <person name="Lutzoni F."/>
            <person name="Magnuson J."/>
            <person name="Mondo S."/>
            <person name="Nolan M."/>
            <person name="Ohm R."/>
            <person name="Pangilinan J."/>
            <person name="Park H.-J."/>
            <person name="Ramirez L."/>
            <person name="Alfaro M."/>
            <person name="Sun H."/>
            <person name="Tritt A."/>
            <person name="Yoshinaga Y."/>
            <person name="Zwiers L.-H."/>
            <person name="Turgeon B."/>
            <person name="Goodwin S."/>
            <person name="Spatafora J."/>
            <person name="Crous P."/>
            <person name="Grigoriev I."/>
        </authorList>
    </citation>
    <scope>NUCLEOTIDE SEQUENCE</scope>
    <source>
        <strain evidence="2">ATCC 74209</strain>
    </source>
</reference>
<feature type="compositionally biased region" description="Basic and acidic residues" evidence="1">
    <location>
        <begin position="481"/>
        <end position="490"/>
    </location>
</feature>
<organism evidence="2 3">
    <name type="scientific">Delitschia confertaspora ATCC 74209</name>
    <dbReference type="NCBI Taxonomy" id="1513339"/>
    <lineage>
        <taxon>Eukaryota</taxon>
        <taxon>Fungi</taxon>
        <taxon>Dikarya</taxon>
        <taxon>Ascomycota</taxon>
        <taxon>Pezizomycotina</taxon>
        <taxon>Dothideomycetes</taxon>
        <taxon>Pleosporomycetidae</taxon>
        <taxon>Pleosporales</taxon>
        <taxon>Delitschiaceae</taxon>
        <taxon>Delitschia</taxon>
    </lineage>
</organism>
<feature type="compositionally biased region" description="Polar residues" evidence="1">
    <location>
        <begin position="595"/>
        <end position="605"/>
    </location>
</feature>
<sequence>MALYGYRLKPMAAFMPEKLNRGPDALRKTLVEAARSTQPTTPQYTEGLVLFLNWAANSAMIGPAKNQFLQVCEQDYGFTPDSFEIPLENPQDALEEKLRDVKALYGRRENCLILVVVYGYVAMDYQLGFNTGAMCWGPFVNNITNRLLNNNYLNWFKVKRFFEQNLKAKVNYIYDYHFVGPYFPIPSSMLQHPKAVVDNAHCWVDLLNLGGAHKGIEIIGGNYWGTNRMDVRTGFLIKFVVETLKELKGAPFTIAQLYSSIYSKSYRQDFETLPMHICKADTPSRTIYNVHSNRAIPVTSIAMPVCGTTASRQRTIPSAGPHDANVYSSVLHGSTNCESLNVNHGAMAQVVGGSPPPASEGPSTTPLRQLAPFVPATTLAHDEMQRDGAAELSECDVMHVAYDVEQFMSTTIWASPAPSPSRTTTVVNCPTPTARRTPSLQFDLEDIVDFSQSPFHNADIDSEDKNKSNHSSPPAAPVETITEHNDKSDNDTVIMPAKIDAVRDATAFCASSESVEIFTGDEDNSLMPNITQHDGDDNNTTFCVVPNSEGGTQSVIKDIADDETASNASGSTVEFILERDASHPHPLPPRPAIGPSNNTVPSNTDVGAGHPALLPLPTIPIIKHNLAVVVKTPLPCPEDQSLVEFSAQVRKEYPALLDTWKEGFRLSGNAKLESVYMVGGGVADQVVVVVVRVPVEVWTMLPLWHGWSFCEVVCVGEED</sequence>
<name>A0A9P4MQY4_9PLEO</name>
<evidence type="ECO:0000313" key="2">
    <source>
        <dbReference type="EMBL" id="KAF2196448.1"/>
    </source>
</evidence>
<accession>A0A9P4MQY4</accession>
<gene>
    <name evidence="2" type="ORF">GQ43DRAFT_445099</name>
</gene>
<dbReference type="Proteomes" id="UP000799536">
    <property type="component" value="Unassembled WGS sequence"/>
</dbReference>
<dbReference type="EMBL" id="ML994386">
    <property type="protein sequence ID" value="KAF2196448.1"/>
    <property type="molecule type" value="Genomic_DNA"/>
</dbReference>
<feature type="region of interest" description="Disordered" evidence="1">
    <location>
        <begin position="454"/>
        <end position="491"/>
    </location>
</feature>